<dbReference type="Pfam" id="PF01381">
    <property type="entry name" value="HTH_3"/>
    <property type="match status" value="1"/>
</dbReference>
<dbReference type="PROSITE" id="PS50943">
    <property type="entry name" value="HTH_CROC1"/>
    <property type="match status" value="1"/>
</dbReference>
<dbReference type="Gene3D" id="1.10.260.40">
    <property type="entry name" value="lambda repressor-like DNA-binding domains"/>
    <property type="match status" value="1"/>
</dbReference>
<proteinExistence type="predicted"/>
<dbReference type="SUPFAM" id="SSF47413">
    <property type="entry name" value="lambda repressor-like DNA-binding domains"/>
    <property type="match status" value="1"/>
</dbReference>
<comment type="caution">
    <text evidence="3">The sequence shown here is derived from an EMBL/GenBank/DDBJ whole genome shotgun (WGS) entry which is preliminary data.</text>
</comment>
<keyword evidence="1" id="KW-0238">DNA-binding</keyword>
<dbReference type="eggNOG" id="COG1476">
    <property type="taxonomic scope" value="Bacteria"/>
</dbReference>
<dbReference type="Proteomes" id="UP000029585">
    <property type="component" value="Unassembled WGS sequence"/>
</dbReference>
<name>A0A096BD99_FLAPL</name>
<dbReference type="RefSeq" id="WP_044938295.1">
    <property type="nucleotide sequence ID" value="NZ_KN174161.1"/>
</dbReference>
<keyword evidence="4" id="KW-1185">Reference proteome</keyword>
<reference evidence="3 4" key="1">
    <citation type="submission" date="2011-08" db="EMBL/GenBank/DDBJ databases">
        <title>The Genome Sequence of Clostridium orbiscindens 1_3_50AFAA.</title>
        <authorList>
            <consortium name="The Broad Institute Genome Sequencing Platform"/>
            <person name="Earl A."/>
            <person name="Ward D."/>
            <person name="Feldgarden M."/>
            <person name="Gevers D."/>
            <person name="Daigneault M."/>
            <person name="Strauss J."/>
            <person name="Allen-Vercoe E."/>
            <person name="Young S.K."/>
            <person name="Zeng Q."/>
            <person name="Gargeya S."/>
            <person name="Fitzgerald M."/>
            <person name="Haas B."/>
            <person name="Abouelleil A."/>
            <person name="Alvarado L."/>
            <person name="Arachchi H.M."/>
            <person name="Berlin A."/>
            <person name="Brown A."/>
            <person name="Chapman S.B."/>
            <person name="Chen Z."/>
            <person name="Dunbar C."/>
            <person name="Freedman E."/>
            <person name="Gearin G."/>
            <person name="Gellesch M."/>
            <person name="Goldberg J."/>
            <person name="Griggs A."/>
            <person name="Gujja S."/>
            <person name="Heiman D."/>
            <person name="Howarth C."/>
            <person name="Larson L."/>
            <person name="Lui A."/>
            <person name="MacDonald P.J.P."/>
            <person name="Montmayeur A."/>
            <person name="Murphy C."/>
            <person name="Neiman D."/>
            <person name="Pearson M."/>
            <person name="Priest M."/>
            <person name="Roberts A."/>
            <person name="Saif S."/>
            <person name="Shea T."/>
            <person name="Shenoy N."/>
            <person name="Sisk P."/>
            <person name="Stolte C."/>
            <person name="Sykes S."/>
            <person name="Wortman J."/>
            <person name="Nusbaum C."/>
            <person name="Birren B."/>
        </authorList>
    </citation>
    <scope>NUCLEOTIDE SEQUENCE [LARGE SCALE GENOMIC DNA]</scope>
    <source>
        <strain evidence="3 4">1_3_50AFAA</strain>
    </source>
</reference>
<dbReference type="HOGENOM" id="CLU_066192_62_4_9"/>
<dbReference type="PANTHER" id="PTHR46558">
    <property type="entry name" value="TRACRIPTIONAL REGULATORY PROTEIN-RELATED-RELATED"/>
    <property type="match status" value="1"/>
</dbReference>
<evidence type="ECO:0000313" key="3">
    <source>
        <dbReference type="EMBL" id="KGF57373.1"/>
    </source>
</evidence>
<dbReference type="CDD" id="cd00093">
    <property type="entry name" value="HTH_XRE"/>
    <property type="match status" value="1"/>
</dbReference>
<dbReference type="InterPro" id="IPR001387">
    <property type="entry name" value="Cro/C1-type_HTH"/>
</dbReference>
<organism evidence="3 4">
    <name type="scientific">Flavonifractor plautii 1_3_50AFAA</name>
    <dbReference type="NCBI Taxonomy" id="742738"/>
    <lineage>
        <taxon>Bacteria</taxon>
        <taxon>Bacillati</taxon>
        <taxon>Bacillota</taxon>
        <taxon>Clostridia</taxon>
        <taxon>Eubacteriales</taxon>
        <taxon>Oscillospiraceae</taxon>
        <taxon>Flavonifractor</taxon>
    </lineage>
</organism>
<sequence>MATFAERLLTLRNQKKVSQTVAAKAVKITPRTYQRYENGEREASVSTLIRMADYFGVTIDYLVGRSDAR</sequence>
<dbReference type="InterPro" id="IPR010982">
    <property type="entry name" value="Lambda_DNA-bd_dom_sf"/>
</dbReference>
<dbReference type="SMART" id="SM00530">
    <property type="entry name" value="HTH_XRE"/>
    <property type="match status" value="1"/>
</dbReference>
<evidence type="ECO:0000313" key="4">
    <source>
        <dbReference type="Proteomes" id="UP000029585"/>
    </source>
</evidence>
<protein>
    <recommendedName>
        <fullName evidence="2">HTH cro/C1-type domain-containing protein</fullName>
    </recommendedName>
</protein>
<accession>A0A096BD99</accession>
<dbReference type="PATRIC" id="fig|742738.3.peg.201"/>
<dbReference type="PANTHER" id="PTHR46558:SF14">
    <property type="entry name" value="HTH-TYPE TRANSCRIPTIONAL REGULATOR ANSR"/>
    <property type="match status" value="1"/>
</dbReference>
<gene>
    <name evidence="3" type="ORF">HMPREF9460_00187</name>
</gene>
<dbReference type="GO" id="GO:0003677">
    <property type="term" value="F:DNA binding"/>
    <property type="evidence" value="ECO:0007669"/>
    <property type="project" value="UniProtKB-KW"/>
</dbReference>
<evidence type="ECO:0000259" key="2">
    <source>
        <dbReference type="PROSITE" id="PS50943"/>
    </source>
</evidence>
<feature type="domain" description="HTH cro/C1-type" evidence="2">
    <location>
        <begin position="8"/>
        <end position="62"/>
    </location>
</feature>
<evidence type="ECO:0000256" key="1">
    <source>
        <dbReference type="ARBA" id="ARBA00023125"/>
    </source>
</evidence>
<dbReference type="EMBL" id="ADLO01000006">
    <property type="protein sequence ID" value="KGF57373.1"/>
    <property type="molecule type" value="Genomic_DNA"/>
</dbReference>
<dbReference type="AlphaFoldDB" id="A0A096BD99"/>